<keyword evidence="13" id="KW-0413">Isomerase</keyword>
<dbReference type="NCBIfam" id="TIGR00243">
    <property type="entry name" value="Dxr"/>
    <property type="match status" value="1"/>
</dbReference>
<evidence type="ECO:0000256" key="6">
    <source>
        <dbReference type="ARBA" id="ARBA00023211"/>
    </source>
</evidence>
<dbReference type="Pfam" id="PF02670">
    <property type="entry name" value="DXP_reductoisom"/>
    <property type="match status" value="1"/>
</dbReference>
<keyword evidence="6 9" id="KW-0464">Manganese</keyword>
<dbReference type="NCBIfam" id="NF009114">
    <property type="entry name" value="PRK12464.1"/>
    <property type="match status" value="1"/>
</dbReference>
<dbReference type="GO" id="GO:0030145">
    <property type="term" value="F:manganese ion binding"/>
    <property type="evidence" value="ECO:0007669"/>
    <property type="project" value="TreeGrafter"/>
</dbReference>
<evidence type="ECO:0000256" key="9">
    <source>
        <dbReference type="HAMAP-Rule" id="MF_00183"/>
    </source>
</evidence>
<dbReference type="AlphaFoldDB" id="A0A096B9S1"/>
<dbReference type="SUPFAM" id="SSF69055">
    <property type="entry name" value="1-deoxy-D-xylulose-5-phosphate reductoisomerase, C-terminal domain"/>
    <property type="match status" value="1"/>
</dbReference>
<evidence type="ECO:0000256" key="4">
    <source>
        <dbReference type="ARBA" id="ARBA00022857"/>
    </source>
</evidence>
<evidence type="ECO:0000313" key="13">
    <source>
        <dbReference type="EMBL" id="KGF55780.1"/>
    </source>
</evidence>
<dbReference type="Gene3D" id="3.40.50.720">
    <property type="entry name" value="NAD(P)-binding Rossmann-like Domain"/>
    <property type="match status" value="1"/>
</dbReference>
<dbReference type="HAMAP" id="MF_00183">
    <property type="entry name" value="DXP_reductoisom"/>
    <property type="match status" value="1"/>
</dbReference>
<dbReference type="InterPro" id="IPR013644">
    <property type="entry name" value="DXP_reductoisomerase_C"/>
</dbReference>
<dbReference type="PANTHER" id="PTHR30525:SF0">
    <property type="entry name" value="1-DEOXY-D-XYLULOSE 5-PHOSPHATE REDUCTOISOMERASE, CHLOROPLASTIC"/>
    <property type="match status" value="1"/>
</dbReference>
<feature type="domain" description="DXP reductoisomerase C-terminal" evidence="12">
    <location>
        <begin position="261"/>
        <end position="377"/>
    </location>
</feature>
<feature type="binding site" evidence="9">
    <location>
        <position position="13"/>
    </location>
    <ligand>
        <name>NADPH</name>
        <dbReference type="ChEBI" id="CHEBI:57783"/>
    </ligand>
</feature>
<dbReference type="InterPro" id="IPR003821">
    <property type="entry name" value="DXP_reductoisomerase"/>
</dbReference>
<comment type="pathway">
    <text evidence="1 9">Isoprenoid biosynthesis; isopentenyl diphosphate biosynthesis via DXP pathway; isopentenyl diphosphate from 1-deoxy-D-xylulose 5-phosphate: step 1/6.</text>
</comment>
<dbReference type="GO" id="GO:0016853">
    <property type="term" value="F:isomerase activity"/>
    <property type="evidence" value="ECO:0007669"/>
    <property type="project" value="UniProtKB-KW"/>
</dbReference>
<dbReference type="InterPro" id="IPR036169">
    <property type="entry name" value="DXPR_C_sf"/>
</dbReference>
<dbReference type="EC" id="1.1.1.267" evidence="9"/>
<feature type="binding site" evidence="9">
    <location>
        <position position="14"/>
    </location>
    <ligand>
        <name>NADPH</name>
        <dbReference type="ChEBI" id="CHEBI:57783"/>
    </ligand>
</feature>
<keyword evidence="5 9" id="KW-0560">Oxidoreductase</keyword>
<sequence>MEQNRCISLLGSTGSIGRQSLDVIAACGMRVAALTANRDVEQMEKQCRRFRPELAVMMDPESAASLRLRLADTPIRVAEGMEGLLEAASLETADTVLTAVVGIVGLRPTLAAIRAGKRIALANKETLVCAGELVSDAAAWSGSQVVPVDSEHSAIFQCLQGCQDRGEVRRLILTASGGPFWGWKGEDLAGVTVEQALAHPNWNMGAKISVDSATMMNKGLEFIEAMRLYHMPPEKISIVIHRESIVHSLVEYCDHAVLAQLGVPDMRLPIQYALTWPGRVAAVAEPLDLLSCPPLTFHAPDYVAFPCLALALEAARTGGTATAVLNGANEEAVGQFLSGQLSFSGIAEQVAYAMAAVPAVQSPSLGDILDADQAAREAVRRHRPNTH</sequence>
<accession>A0A096B9S1</accession>
<name>A0A096B9S1_FLAPL</name>
<evidence type="ECO:0000256" key="5">
    <source>
        <dbReference type="ARBA" id="ARBA00023002"/>
    </source>
</evidence>
<feature type="binding site" evidence="9">
    <location>
        <position position="217"/>
    </location>
    <ligand>
        <name>1-deoxy-D-xylulose 5-phosphate</name>
        <dbReference type="ChEBI" id="CHEBI:57792"/>
    </ligand>
</feature>
<keyword evidence="7 9" id="KW-0414">Isoprene biosynthesis</keyword>
<dbReference type="GO" id="GO:0051484">
    <property type="term" value="P:isopentenyl diphosphate biosynthetic process, methylerythritol 4-phosphate pathway involved in terpenoid biosynthetic process"/>
    <property type="evidence" value="ECO:0007669"/>
    <property type="project" value="UniProtKB-ARBA"/>
</dbReference>
<dbReference type="FunFam" id="3.40.50.720:FF:000045">
    <property type="entry name" value="1-deoxy-D-xylulose 5-phosphate reductoisomerase"/>
    <property type="match status" value="1"/>
</dbReference>
<feature type="binding site" evidence="9">
    <location>
        <position position="150"/>
    </location>
    <ligand>
        <name>1-deoxy-D-xylulose 5-phosphate</name>
        <dbReference type="ChEBI" id="CHEBI:57792"/>
    </ligand>
</feature>
<keyword evidence="9" id="KW-0460">Magnesium</keyword>
<dbReference type="HOGENOM" id="CLU_035714_4_0_9"/>
<feature type="binding site" evidence="9">
    <location>
        <position position="205"/>
    </location>
    <ligand>
        <name>NADPH</name>
        <dbReference type="ChEBI" id="CHEBI:57783"/>
    </ligand>
</feature>
<feature type="binding site" evidence="9">
    <location>
        <position position="123"/>
    </location>
    <ligand>
        <name>NADPH</name>
        <dbReference type="ChEBI" id="CHEBI:57783"/>
    </ligand>
</feature>
<dbReference type="InterPro" id="IPR026877">
    <property type="entry name" value="DXPR_C"/>
</dbReference>
<dbReference type="Pfam" id="PF08436">
    <property type="entry name" value="DXP_redisom_C"/>
    <property type="match status" value="1"/>
</dbReference>
<feature type="binding site" evidence="9">
    <location>
        <position position="199"/>
    </location>
    <ligand>
        <name>1-deoxy-D-xylulose 5-phosphate</name>
        <dbReference type="ChEBI" id="CHEBI:57792"/>
    </ligand>
</feature>
<dbReference type="Pfam" id="PF13288">
    <property type="entry name" value="DXPR_C"/>
    <property type="match status" value="1"/>
</dbReference>
<dbReference type="PIRSF" id="PIRSF006205">
    <property type="entry name" value="Dxp_reductismrs"/>
    <property type="match status" value="1"/>
</dbReference>
<keyword evidence="14" id="KW-1185">Reference proteome</keyword>
<reference evidence="13 14" key="1">
    <citation type="submission" date="2011-08" db="EMBL/GenBank/DDBJ databases">
        <title>The Genome Sequence of Clostridium orbiscindens 1_3_50AFAA.</title>
        <authorList>
            <consortium name="The Broad Institute Genome Sequencing Platform"/>
            <person name="Earl A."/>
            <person name="Ward D."/>
            <person name="Feldgarden M."/>
            <person name="Gevers D."/>
            <person name="Daigneault M."/>
            <person name="Strauss J."/>
            <person name="Allen-Vercoe E."/>
            <person name="Young S.K."/>
            <person name="Zeng Q."/>
            <person name="Gargeya S."/>
            <person name="Fitzgerald M."/>
            <person name="Haas B."/>
            <person name="Abouelleil A."/>
            <person name="Alvarado L."/>
            <person name="Arachchi H.M."/>
            <person name="Berlin A."/>
            <person name="Brown A."/>
            <person name="Chapman S.B."/>
            <person name="Chen Z."/>
            <person name="Dunbar C."/>
            <person name="Freedman E."/>
            <person name="Gearin G."/>
            <person name="Gellesch M."/>
            <person name="Goldberg J."/>
            <person name="Griggs A."/>
            <person name="Gujja S."/>
            <person name="Heiman D."/>
            <person name="Howarth C."/>
            <person name="Larson L."/>
            <person name="Lui A."/>
            <person name="MacDonald P.J.P."/>
            <person name="Montmayeur A."/>
            <person name="Murphy C."/>
            <person name="Neiman D."/>
            <person name="Pearson M."/>
            <person name="Priest M."/>
            <person name="Roberts A."/>
            <person name="Saif S."/>
            <person name="Shea T."/>
            <person name="Shenoy N."/>
            <person name="Sisk P."/>
            <person name="Stolte C."/>
            <person name="Sykes S."/>
            <person name="Wortman J."/>
            <person name="Nusbaum C."/>
            <person name="Birren B."/>
        </authorList>
    </citation>
    <scope>NUCLEOTIDE SEQUENCE [LARGE SCALE GENOMIC DNA]</scope>
    <source>
        <strain evidence="13 14">1_3_50AFAA</strain>
    </source>
</reference>
<comment type="similarity">
    <text evidence="2 9">Belongs to the DXR family.</text>
</comment>
<dbReference type="UniPathway" id="UPA00056">
    <property type="reaction ID" value="UER00092"/>
</dbReference>
<feature type="binding site" evidence="9">
    <location>
        <position position="212"/>
    </location>
    <ligand>
        <name>1-deoxy-D-xylulose 5-phosphate</name>
        <dbReference type="ChEBI" id="CHEBI:57792"/>
    </ligand>
</feature>
<gene>
    <name evidence="9" type="primary">dxr</name>
    <name evidence="13" type="ORF">HMPREF9460_01614</name>
</gene>
<dbReference type="InterPro" id="IPR013512">
    <property type="entry name" value="DXP_reductoisomerase_N"/>
</dbReference>
<dbReference type="eggNOG" id="COG0743">
    <property type="taxonomic scope" value="Bacteria"/>
</dbReference>
<feature type="binding site" evidence="9">
    <location>
        <position position="221"/>
    </location>
    <ligand>
        <name>Mn(2+)</name>
        <dbReference type="ChEBI" id="CHEBI:29035"/>
    </ligand>
</feature>
<feature type="binding site" evidence="9">
    <location>
        <position position="151"/>
    </location>
    <ligand>
        <name>Mn(2+)</name>
        <dbReference type="ChEBI" id="CHEBI:29035"/>
    </ligand>
</feature>
<evidence type="ECO:0000259" key="12">
    <source>
        <dbReference type="Pfam" id="PF13288"/>
    </source>
</evidence>
<evidence type="ECO:0000259" key="10">
    <source>
        <dbReference type="Pfam" id="PF02670"/>
    </source>
</evidence>
<feature type="binding site" evidence="9">
    <location>
        <position position="221"/>
    </location>
    <ligand>
        <name>1-deoxy-D-xylulose 5-phosphate</name>
        <dbReference type="ChEBI" id="CHEBI:57792"/>
    </ligand>
</feature>
<dbReference type="EMBL" id="ADLO01000054">
    <property type="protein sequence ID" value="KGF55780.1"/>
    <property type="molecule type" value="Genomic_DNA"/>
</dbReference>
<evidence type="ECO:0000256" key="3">
    <source>
        <dbReference type="ARBA" id="ARBA00022723"/>
    </source>
</evidence>
<feature type="binding site" evidence="9">
    <location>
        <position position="15"/>
    </location>
    <ligand>
        <name>NADPH</name>
        <dbReference type="ChEBI" id="CHEBI:57783"/>
    </ligand>
</feature>
<comment type="catalytic activity">
    <reaction evidence="8">
        <text>2-C-methyl-D-erythritol 4-phosphate + NADP(+) = 1-deoxy-D-xylulose 5-phosphate + NADPH + H(+)</text>
        <dbReference type="Rhea" id="RHEA:13717"/>
        <dbReference type="ChEBI" id="CHEBI:15378"/>
        <dbReference type="ChEBI" id="CHEBI:57783"/>
        <dbReference type="ChEBI" id="CHEBI:57792"/>
        <dbReference type="ChEBI" id="CHEBI:58262"/>
        <dbReference type="ChEBI" id="CHEBI:58349"/>
        <dbReference type="EC" id="1.1.1.267"/>
    </reaction>
    <physiologicalReaction direction="right-to-left" evidence="8">
        <dbReference type="Rhea" id="RHEA:13719"/>
    </physiologicalReaction>
</comment>
<dbReference type="GO" id="GO:0030604">
    <property type="term" value="F:1-deoxy-D-xylulose-5-phosphate reductoisomerase activity"/>
    <property type="evidence" value="ECO:0007669"/>
    <property type="project" value="UniProtKB-UniRule"/>
</dbReference>
<dbReference type="SUPFAM" id="SSF55347">
    <property type="entry name" value="Glyceraldehyde-3-phosphate dehydrogenase-like, C-terminal domain"/>
    <property type="match status" value="1"/>
</dbReference>
<dbReference type="InterPro" id="IPR036291">
    <property type="entry name" value="NAD(P)-bd_dom_sf"/>
</dbReference>
<keyword evidence="3 9" id="KW-0479">Metal-binding</keyword>
<dbReference type="SUPFAM" id="SSF51735">
    <property type="entry name" value="NAD(P)-binding Rossmann-fold domains"/>
    <property type="match status" value="1"/>
</dbReference>
<feature type="binding site" evidence="9">
    <location>
        <position position="218"/>
    </location>
    <ligand>
        <name>1-deoxy-D-xylulose 5-phosphate</name>
        <dbReference type="ChEBI" id="CHEBI:57792"/>
    </ligand>
</feature>
<feature type="binding site" evidence="9">
    <location>
        <position position="176"/>
    </location>
    <ligand>
        <name>1-deoxy-D-xylulose 5-phosphate</name>
        <dbReference type="ChEBI" id="CHEBI:57792"/>
    </ligand>
</feature>
<evidence type="ECO:0000313" key="14">
    <source>
        <dbReference type="Proteomes" id="UP000029585"/>
    </source>
</evidence>
<feature type="binding site" evidence="9">
    <location>
        <position position="125"/>
    </location>
    <ligand>
        <name>NADPH</name>
        <dbReference type="ChEBI" id="CHEBI:57783"/>
    </ligand>
</feature>
<feature type="domain" description="1-deoxy-D-xylulose 5-phosphate reductoisomerase N-terminal" evidence="10">
    <location>
        <begin position="7"/>
        <end position="131"/>
    </location>
</feature>
<feature type="binding site" evidence="9">
    <location>
        <position position="38"/>
    </location>
    <ligand>
        <name>NADPH</name>
        <dbReference type="ChEBI" id="CHEBI:57783"/>
    </ligand>
</feature>
<feature type="binding site" evidence="9">
    <location>
        <position position="149"/>
    </location>
    <ligand>
        <name>Mn(2+)</name>
        <dbReference type="ChEBI" id="CHEBI:29035"/>
    </ligand>
</feature>
<evidence type="ECO:0000256" key="2">
    <source>
        <dbReference type="ARBA" id="ARBA00006825"/>
    </source>
</evidence>
<feature type="domain" description="1-deoxy-D-xylulose 5-phosphate reductoisomerase C-terminal" evidence="11">
    <location>
        <begin position="145"/>
        <end position="229"/>
    </location>
</feature>
<dbReference type="Gene3D" id="1.10.1740.10">
    <property type="match status" value="1"/>
</dbReference>
<evidence type="ECO:0000256" key="8">
    <source>
        <dbReference type="ARBA" id="ARBA00048543"/>
    </source>
</evidence>
<protein>
    <recommendedName>
        <fullName evidence="9">1-deoxy-D-xylulose 5-phosphate reductoisomerase</fullName>
        <shortName evidence="9">DXP reductoisomerase</shortName>
        <ecNumber evidence="9">1.1.1.267</ecNumber>
    </recommendedName>
    <alternativeName>
        <fullName evidence="9">1-deoxyxylulose-5-phosphate reductoisomerase</fullName>
    </alternativeName>
    <alternativeName>
        <fullName evidence="9">2-C-methyl-D-erythritol 4-phosphate synthase</fullName>
    </alternativeName>
</protein>
<comment type="caution">
    <text evidence="13">The sequence shown here is derived from an EMBL/GenBank/DDBJ whole genome shotgun (WGS) entry which is preliminary data.</text>
</comment>
<dbReference type="PATRIC" id="fig|742738.3.peg.1662"/>
<feature type="binding site" evidence="9">
    <location>
        <position position="151"/>
    </location>
    <ligand>
        <name>1-deoxy-D-xylulose 5-phosphate</name>
        <dbReference type="ChEBI" id="CHEBI:57792"/>
    </ligand>
</feature>
<dbReference type="RefSeq" id="WP_044940316.1">
    <property type="nucleotide sequence ID" value="NZ_KN174162.1"/>
</dbReference>
<feature type="binding site" evidence="9">
    <location>
        <position position="124"/>
    </location>
    <ligand>
        <name>1-deoxy-D-xylulose 5-phosphate</name>
        <dbReference type="ChEBI" id="CHEBI:57792"/>
    </ligand>
</feature>
<keyword evidence="4 9" id="KW-0521">NADP</keyword>
<proteinExistence type="inferred from homology"/>
<comment type="function">
    <text evidence="9">Catalyzes the NADPH-dependent rearrangement and reduction of 1-deoxy-D-xylulose-5-phosphate (DXP) to 2-C-methyl-D-erythritol 4-phosphate (MEP).</text>
</comment>
<evidence type="ECO:0000256" key="1">
    <source>
        <dbReference type="ARBA" id="ARBA00005094"/>
    </source>
</evidence>
<evidence type="ECO:0000256" key="7">
    <source>
        <dbReference type="ARBA" id="ARBA00023229"/>
    </source>
</evidence>
<comment type="cofactor">
    <cofactor evidence="9">
        <name>Mg(2+)</name>
        <dbReference type="ChEBI" id="CHEBI:18420"/>
    </cofactor>
    <cofactor evidence="9">
        <name>Mn(2+)</name>
        <dbReference type="ChEBI" id="CHEBI:29035"/>
    </cofactor>
</comment>
<feature type="binding site" evidence="9">
    <location>
        <position position="16"/>
    </location>
    <ligand>
        <name>NADPH</name>
        <dbReference type="ChEBI" id="CHEBI:57783"/>
    </ligand>
</feature>
<dbReference type="GO" id="GO:0070402">
    <property type="term" value="F:NADPH binding"/>
    <property type="evidence" value="ECO:0007669"/>
    <property type="project" value="InterPro"/>
</dbReference>
<dbReference type="Proteomes" id="UP000029585">
    <property type="component" value="Unassembled WGS sequence"/>
</dbReference>
<evidence type="ECO:0000259" key="11">
    <source>
        <dbReference type="Pfam" id="PF08436"/>
    </source>
</evidence>
<dbReference type="PANTHER" id="PTHR30525">
    <property type="entry name" value="1-DEOXY-D-XYLULOSE 5-PHOSPHATE REDUCTOISOMERASE"/>
    <property type="match status" value="1"/>
</dbReference>
<comment type="caution">
    <text evidence="9">Lacks conserved residue(s) required for the propagation of feature annotation.</text>
</comment>
<organism evidence="13 14">
    <name type="scientific">Flavonifractor plautii 1_3_50AFAA</name>
    <dbReference type="NCBI Taxonomy" id="742738"/>
    <lineage>
        <taxon>Bacteria</taxon>
        <taxon>Bacillati</taxon>
        <taxon>Bacillota</taxon>
        <taxon>Clostridia</taxon>
        <taxon>Eubacteriales</taxon>
        <taxon>Oscillospiraceae</taxon>
        <taxon>Flavonifractor</taxon>
    </lineage>
</organism>